<evidence type="ECO:0000256" key="12">
    <source>
        <dbReference type="ARBA" id="ARBA00049295"/>
    </source>
</evidence>
<comment type="function">
    <text evidence="2">Catalyzes the conversion of D-ribulose 5-phosphate to formate and 3,4-dihydroxy-2-butanone 4-phosphate.</text>
</comment>
<comment type="cofactor">
    <cofactor evidence="13">
        <name>Zn(2+)</name>
        <dbReference type="ChEBI" id="CHEBI:29105"/>
    </cofactor>
    <text evidence="13">Binds 1 zinc ion per subunit.</text>
</comment>
<comment type="caution">
    <text evidence="15">The sequence shown here is derived from an EMBL/GenBank/DDBJ whole genome shotgun (WGS) entry which is preliminary data.</text>
</comment>
<dbReference type="PANTHER" id="PTHR21327:SF18">
    <property type="entry name" value="3,4-DIHYDROXY-2-BUTANONE 4-PHOSPHATE SYNTHASE"/>
    <property type="match status" value="1"/>
</dbReference>
<comment type="similarity">
    <text evidence="13">Belongs to the GTP cyclohydrolase II family.</text>
</comment>
<name>A0ABV5Z242_9STAP</name>
<protein>
    <recommendedName>
        <fullName evidence="13">GTP cyclohydrolase-2</fullName>
        <ecNumber evidence="13">3.5.4.25</ecNumber>
    </recommendedName>
    <alternativeName>
        <fullName evidence="13">GTP cyclohydrolase II</fullName>
    </alternativeName>
</protein>
<dbReference type="EMBL" id="JBHMAH010000001">
    <property type="protein sequence ID" value="MFB9859579.1"/>
    <property type="molecule type" value="Genomic_DNA"/>
</dbReference>
<dbReference type="GO" id="GO:0008686">
    <property type="term" value="F:3,4-dihydroxy-2-butanone-4-phosphate synthase activity"/>
    <property type="evidence" value="ECO:0007669"/>
    <property type="project" value="UniProtKB-EC"/>
</dbReference>
<evidence type="ECO:0000256" key="7">
    <source>
        <dbReference type="ARBA" id="ARBA00022723"/>
    </source>
</evidence>
<comment type="pathway">
    <text evidence="4">Cofactor biosynthesis; riboflavin biosynthesis; 2-hydroxy-3-oxobutyl phosphate from D-ribulose 5-phosphate: step 1/1.</text>
</comment>
<feature type="active site" description="Nucleophile" evidence="13">
    <location>
        <position position="325"/>
    </location>
</feature>
<evidence type="ECO:0000313" key="15">
    <source>
        <dbReference type="EMBL" id="MFB9859579.1"/>
    </source>
</evidence>
<evidence type="ECO:0000256" key="1">
    <source>
        <dbReference type="ARBA" id="ARBA00000141"/>
    </source>
</evidence>
<comment type="function">
    <text evidence="13">Catalyzes the conversion of GTP to 2,5-diamino-6-ribosylamino-4(3H)-pyrimidinone 5'-phosphate (DARP), formate and pyrophosphate.</text>
</comment>
<evidence type="ECO:0000256" key="3">
    <source>
        <dbReference type="ARBA" id="ARBA00004853"/>
    </source>
</evidence>
<evidence type="ECO:0000256" key="5">
    <source>
        <dbReference type="ARBA" id="ARBA00005520"/>
    </source>
</evidence>
<keyword evidence="16" id="KW-1185">Reference proteome</keyword>
<dbReference type="Gene3D" id="3.90.870.10">
    <property type="entry name" value="DHBP synthase"/>
    <property type="match status" value="1"/>
</dbReference>
<comment type="catalytic activity">
    <reaction evidence="1">
        <text>D-ribulose 5-phosphate = (2S)-2-hydroxy-3-oxobutyl phosphate + formate + H(+)</text>
        <dbReference type="Rhea" id="RHEA:18457"/>
        <dbReference type="ChEBI" id="CHEBI:15378"/>
        <dbReference type="ChEBI" id="CHEBI:15740"/>
        <dbReference type="ChEBI" id="CHEBI:58121"/>
        <dbReference type="ChEBI" id="CHEBI:58830"/>
        <dbReference type="EC" id="4.1.99.12"/>
    </reaction>
</comment>
<feature type="active site" description="Proton acceptor" evidence="13">
    <location>
        <position position="323"/>
    </location>
</feature>
<dbReference type="NCBIfam" id="TIGR00506">
    <property type="entry name" value="ribB"/>
    <property type="match status" value="1"/>
</dbReference>
<keyword evidence="11 13" id="KW-0342">GTP-binding</keyword>
<keyword evidence="7 13" id="KW-0479">Metal-binding</keyword>
<dbReference type="NCBIfam" id="NF001591">
    <property type="entry name" value="PRK00393.1"/>
    <property type="match status" value="1"/>
</dbReference>
<dbReference type="RefSeq" id="WP_380569209.1">
    <property type="nucleotide sequence ID" value="NZ_JBHMAH010000001.1"/>
</dbReference>
<dbReference type="HAMAP" id="MF_00179">
    <property type="entry name" value="RibA"/>
    <property type="match status" value="1"/>
</dbReference>
<dbReference type="CDD" id="cd00641">
    <property type="entry name" value="GTP_cyclohydro2"/>
    <property type="match status" value="1"/>
</dbReference>
<dbReference type="SUPFAM" id="SSF142695">
    <property type="entry name" value="RibA-like"/>
    <property type="match status" value="1"/>
</dbReference>
<dbReference type="InterPro" id="IPR000926">
    <property type="entry name" value="RibA"/>
</dbReference>
<comment type="catalytic activity">
    <reaction evidence="12 13">
        <text>GTP + 4 H2O = 2,5-diamino-6-hydroxy-4-(5-phosphoribosylamino)-pyrimidine + formate + 2 phosphate + 3 H(+)</text>
        <dbReference type="Rhea" id="RHEA:23704"/>
        <dbReference type="ChEBI" id="CHEBI:15377"/>
        <dbReference type="ChEBI" id="CHEBI:15378"/>
        <dbReference type="ChEBI" id="CHEBI:15740"/>
        <dbReference type="ChEBI" id="CHEBI:37565"/>
        <dbReference type="ChEBI" id="CHEBI:43474"/>
        <dbReference type="ChEBI" id="CHEBI:58614"/>
        <dbReference type="EC" id="3.5.4.25"/>
    </reaction>
</comment>
<feature type="binding site" evidence="13">
    <location>
        <position position="263"/>
    </location>
    <ligand>
        <name>Zn(2+)</name>
        <dbReference type="ChEBI" id="CHEBI:29105"/>
        <note>catalytic</note>
    </ligand>
</feature>
<feature type="binding site" evidence="13">
    <location>
        <position position="346"/>
    </location>
    <ligand>
        <name>GTP</name>
        <dbReference type="ChEBI" id="CHEBI:37565"/>
    </ligand>
</feature>
<dbReference type="Gene3D" id="3.40.50.10990">
    <property type="entry name" value="GTP cyclohydrolase II"/>
    <property type="match status" value="1"/>
</dbReference>
<accession>A0ABV5Z242</accession>
<dbReference type="NCBIfam" id="TIGR00505">
    <property type="entry name" value="ribA"/>
    <property type="match status" value="1"/>
</dbReference>
<dbReference type="Proteomes" id="UP001589740">
    <property type="component" value="Unassembled WGS sequence"/>
</dbReference>
<dbReference type="Pfam" id="PF00926">
    <property type="entry name" value="DHBP_synthase"/>
    <property type="match status" value="1"/>
</dbReference>
<evidence type="ECO:0000256" key="8">
    <source>
        <dbReference type="ARBA" id="ARBA00022741"/>
    </source>
</evidence>
<feature type="binding site" evidence="13">
    <location>
        <position position="252"/>
    </location>
    <ligand>
        <name>Zn(2+)</name>
        <dbReference type="ChEBI" id="CHEBI:29105"/>
        <note>catalytic</note>
    </ligand>
</feature>
<evidence type="ECO:0000256" key="11">
    <source>
        <dbReference type="ARBA" id="ARBA00023134"/>
    </source>
</evidence>
<feature type="binding site" evidence="13">
    <location>
        <begin position="289"/>
        <end position="291"/>
    </location>
    <ligand>
        <name>GTP</name>
        <dbReference type="ChEBI" id="CHEBI:37565"/>
    </ligand>
</feature>
<dbReference type="Pfam" id="PF00925">
    <property type="entry name" value="GTP_cyclohydro2"/>
    <property type="match status" value="1"/>
</dbReference>
<feature type="domain" description="GTP cyclohydrolase II" evidence="14">
    <location>
        <begin position="208"/>
        <end position="364"/>
    </location>
</feature>
<keyword evidence="9 13" id="KW-0378">Hydrolase</keyword>
<feature type="binding site" evidence="13">
    <location>
        <position position="268"/>
    </location>
    <ligand>
        <name>GTP</name>
        <dbReference type="ChEBI" id="CHEBI:37565"/>
    </ligand>
</feature>
<feature type="binding site" evidence="13">
    <location>
        <begin position="247"/>
        <end position="251"/>
    </location>
    <ligand>
        <name>GTP</name>
        <dbReference type="ChEBI" id="CHEBI:37565"/>
    </ligand>
</feature>
<dbReference type="InterPro" id="IPR000422">
    <property type="entry name" value="DHBP_synthase_RibB"/>
</dbReference>
<feature type="binding site" evidence="13">
    <location>
        <position position="351"/>
    </location>
    <ligand>
        <name>GTP</name>
        <dbReference type="ChEBI" id="CHEBI:37565"/>
    </ligand>
</feature>
<dbReference type="PANTHER" id="PTHR21327">
    <property type="entry name" value="GTP CYCLOHYDROLASE II-RELATED"/>
    <property type="match status" value="1"/>
</dbReference>
<gene>
    <name evidence="15" type="primary">ribB</name>
    <name evidence="13" type="synonym">ribA</name>
    <name evidence="15" type="ORF">ACFFLE_00445</name>
</gene>
<dbReference type="InterPro" id="IPR017945">
    <property type="entry name" value="DHBP_synth_RibB-like_a/b_dom"/>
</dbReference>
<dbReference type="InterPro" id="IPR036144">
    <property type="entry name" value="RibA-like_sf"/>
</dbReference>
<keyword evidence="15" id="KW-0456">Lyase</keyword>
<keyword evidence="8 13" id="KW-0547">Nucleotide-binding</keyword>
<proteinExistence type="inferred from homology"/>
<sequence>MFDSIEAALQDLKDGKLIIAVDDENRENEGDLIGIAEFISEAEVNFMATHGRGLICAPISADIAEEAGLSLMIEDSSDPYKTAFTASIDHKSSTTGISAHERFKTIQALTGKTVNPTEFNQPGHVFPLIAKGGGVRERMGHTEASVELARLTGASQVGVICEIMNEDGTMARVDDLVEYKGKHGLKMITIEALRKYVERKRAVTLETSINMPTEYGTFKVYGFIDKGTGQEHLALVHGEVGNKTNVRIHSECLTGDVFRSLRCDCGAQLEKAMNIMSREDGVILYMRQEGRGIGLINKMRAYELIEDGYDTVSANEHLGFDADLRTYDAAAEMLRQLGIDHVTLFSNNPSKIKGLEAEGIKVQHKSHIVESNLINQDYLKTKKTKLGHML</sequence>
<keyword evidence="6 13" id="KW-0686">Riboflavin biosynthesis</keyword>
<dbReference type="InterPro" id="IPR032677">
    <property type="entry name" value="GTP_cyclohydro_II"/>
</dbReference>
<organism evidence="15 16">
    <name type="scientific">Salinicoccus siamensis</name>
    <dbReference type="NCBI Taxonomy" id="381830"/>
    <lineage>
        <taxon>Bacteria</taxon>
        <taxon>Bacillati</taxon>
        <taxon>Bacillota</taxon>
        <taxon>Bacilli</taxon>
        <taxon>Bacillales</taxon>
        <taxon>Staphylococcaceae</taxon>
        <taxon>Salinicoccus</taxon>
    </lineage>
</organism>
<reference evidence="15 16" key="1">
    <citation type="submission" date="2024-09" db="EMBL/GenBank/DDBJ databases">
        <authorList>
            <person name="Sun Q."/>
            <person name="Mori K."/>
        </authorList>
    </citation>
    <scope>NUCLEOTIDE SEQUENCE [LARGE SCALE GENOMIC DNA]</scope>
    <source>
        <strain evidence="15 16">JCM 12822</strain>
    </source>
</reference>
<feature type="binding site" evidence="13">
    <location>
        <position position="265"/>
    </location>
    <ligand>
        <name>Zn(2+)</name>
        <dbReference type="ChEBI" id="CHEBI:29105"/>
        <note>catalytic</note>
    </ligand>
</feature>
<evidence type="ECO:0000256" key="9">
    <source>
        <dbReference type="ARBA" id="ARBA00022801"/>
    </source>
</evidence>
<feature type="binding site" evidence="13">
    <location>
        <position position="311"/>
    </location>
    <ligand>
        <name>GTP</name>
        <dbReference type="ChEBI" id="CHEBI:37565"/>
    </ligand>
</feature>
<evidence type="ECO:0000313" key="16">
    <source>
        <dbReference type="Proteomes" id="UP001589740"/>
    </source>
</evidence>
<dbReference type="EC" id="3.5.4.25" evidence="13"/>
<dbReference type="PIRSF" id="PIRSF001259">
    <property type="entry name" value="RibA"/>
    <property type="match status" value="1"/>
</dbReference>
<comment type="pathway">
    <text evidence="3 13">Cofactor biosynthesis; riboflavin biosynthesis; 5-amino-6-(D-ribitylamino)uracil from GTP: step 1/4.</text>
</comment>
<evidence type="ECO:0000256" key="13">
    <source>
        <dbReference type="HAMAP-Rule" id="MF_00179"/>
    </source>
</evidence>
<dbReference type="SUPFAM" id="SSF55821">
    <property type="entry name" value="YrdC/RibB"/>
    <property type="match status" value="1"/>
</dbReference>
<evidence type="ECO:0000256" key="10">
    <source>
        <dbReference type="ARBA" id="ARBA00022833"/>
    </source>
</evidence>
<evidence type="ECO:0000256" key="2">
    <source>
        <dbReference type="ARBA" id="ARBA00002284"/>
    </source>
</evidence>
<evidence type="ECO:0000256" key="4">
    <source>
        <dbReference type="ARBA" id="ARBA00004904"/>
    </source>
</evidence>
<evidence type="ECO:0000256" key="6">
    <source>
        <dbReference type="ARBA" id="ARBA00022619"/>
    </source>
</evidence>
<keyword evidence="10 13" id="KW-0862">Zinc</keyword>
<comment type="similarity">
    <text evidence="5">In the N-terminal section; belongs to the DHBP synthase family.</text>
</comment>
<evidence type="ECO:0000259" key="14">
    <source>
        <dbReference type="Pfam" id="PF00925"/>
    </source>
</evidence>